<evidence type="ECO:0000256" key="2">
    <source>
        <dbReference type="ARBA" id="ARBA00022475"/>
    </source>
</evidence>
<feature type="transmembrane region" description="Helical" evidence="6">
    <location>
        <begin position="157"/>
        <end position="176"/>
    </location>
</feature>
<comment type="subcellular location">
    <subcellularLocation>
        <location evidence="1">Cell membrane</location>
        <topology evidence="1">Multi-pass membrane protein</topology>
    </subcellularLocation>
</comment>
<keyword evidence="5 6" id="KW-0472">Membrane</keyword>
<dbReference type="InterPro" id="IPR002797">
    <property type="entry name" value="Polysacc_synth"/>
</dbReference>
<organism evidence="7 8">
    <name type="scientific">Marinobacter qingdaonensis</name>
    <dbReference type="NCBI Taxonomy" id="3108486"/>
    <lineage>
        <taxon>Bacteria</taxon>
        <taxon>Pseudomonadati</taxon>
        <taxon>Pseudomonadota</taxon>
        <taxon>Gammaproteobacteria</taxon>
        <taxon>Pseudomonadales</taxon>
        <taxon>Marinobacteraceae</taxon>
        <taxon>Marinobacter</taxon>
    </lineage>
</organism>
<evidence type="ECO:0000313" key="8">
    <source>
        <dbReference type="Proteomes" id="UP001305746"/>
    </source>
</evidence>
<feature type="transmembrane region" description="Helical" evidence="6">
    <location>
        <begin position="299"/>
        <end position="324"/>
    </location>
</feature>
<keyword evidence="8" id="KW-1185">Reference proteome</keyword>
<dbReference type="Pfam" id="PF01943">
    <property type="entry name" value="Polysacc_synt"/>
    <property type="match status" value="1"/>
</dbReference>
<feature type="transmembrane region" description="Helical" evidence="6">
    <location>
        <begin position="182"/>
        <end position="201"/>
    </location>
</feature>
<feature type="transmembrane region" description="Helical" evidence="6">
    <location>
        <begin position="47"/>
        <end position="66"/>
    </location>
</feature>
<name>A0ABU5P035_9GAMM</name>
<keyword evidence="3 6" id="KW-0812">Transmembrane</keyword>
<sequence>MFYKLKGNSLIKGSAVYLFSNILNAAIPFALLPVLTRFLEPAEYGQVAMYQVLLGILGAFVGLNVAGSVARKYYDDFLKTDDLQRFIGACFQIMLLSGAVIFVLMIIFGTDVAFWMGLPVGWVYLAVLVSMAAFAVRLRLLQWQVRKQAVRYGEFQVSQGFVNMALSLTLVVGLLLGSEGRIIALSFTTILFALAAIGLLFRDRLINFLSWSPRLIKDALSHGVPLIPHAVGLVLLASFDRLIINDKLGLAEAGIYMVAAQLAGGMALFFDAINKAYVPWLFEHLKQNRSSDKQRIVRLTYICFFFILLATTIIALSGPWLVVLVAGQNYSGAGSVIGWLALGQAFGGFYLMVTNYIIFSKRTGLLSLVTISSGLVNIILLIFMVEVMGIEGAAIAFCVSMAIRFFLTWWVAQRLNPMPWFNIKSK</sequence>
<gene>
    <name evidence="7" type="ORF">U5822_12100</name>
</gene>
<dbReference type="PANTHER" id="PTHR30250:SF11">
    <property type="entry name" value="O-ANTIGEN TRANSPORTER-RELATED"/>
    <property type="match status" value="1"/>
</dbReference>
<feature type="transmembrane region" description="Helical" evidence="6">
    <location>
        <begin position="365"/>
        <end position="387"/>
    </location>
</feature>
<comment type="caution">
    <text evidence="7">The sequence shown here is derived from an EMBL/GenBank/DDBJ whole genome shotgun (WGS) entry which is preliminary data.</text>
</comment>
<feature type="transmembrane region" description="Helical" evidence="6">
    <location>
        <begin position="255"/>
        <end position="278"/>
    </location>
</feature>
<evidence type="ECO:0000256" key="5">
    <source>
        <dbReference type="ARBA" id="ARBA00023136"/>
    </source>
</evidence>
<evidence type="ECO:0000256" key="1">
    <source>
        <dbReference type="ARBA" id="ARBA00004651"/>
    </source>
</evidence>
<keyword evidence="2" id="KW-1003">Cell membrane</keyword>
<feature type="transmembrane region" description="Helical" evidence="6">
    <location>
        <begin position="222"/>
        <end position="243"/>
    </location>
</feature>
<proteinExistence type="predicted"/>
<feature type="transmembrane region" description="Helical" evidence="6">
    <location>
        <begin position="86"/>
        <end position="108"/>
    </location>
</feature>
<feature type="transmembrane region" description="Helical" evidence="6">
    <location>
        <begin position="393"/>
        <end position="412"/>
    </location>
</feature>
<reference evidence="7 8" key="1">
    <citation type="submission" date="2023-12" db="EMBL/GenBank/DDBJ databases">
        <title>Marinobacter qingdaonensis sp. nov., isolated from the intertidal sediment of Qingdao, PR China.</title>
        <authorList>
            <person name="Li Y."/>
        </authorList>
    </citation>
    <scope>NUCLEOTIDE SEQUENCE [LARGE SCALE GENOMIC DNA]</scope>
    <source>
        <strain evidence="7 8">ASW11-75</strain>
    </source>
</reference>
<keyword evidence="4 6" id="KW-1133">Transmembrane helix</keyword>
<feature type="transmembrane region" description="Helical" evidence="6">
    <location>
        <begin position="15"/>
        <end position="35"/>
    </location>
</feature>
<dbReference type="Proteomes" id="UP001305746">
    <property type="component" value="Unassembled WGS sequence"/>
</dbReference>
<dbReference type="InterPro" id="IPR050833">
    <property type="entry name" value="Poly_Biosynth_Transport"/>
</dbReference>
<feature type="transmembrane region" description="Helical" evidence="6">
    <location>
        <begin position="336"/>
        <end position="358"/>
    </location>
</feature>
<dbReference type="EMBL" id="JAYDCJ010000003">
    <property type="protein sequence ID" value="MEA1081418.1"/>
    <property type="molecule type" value="Genomic_DNA"/>
</dbReference>
<evidence type="ECO:0000256" key="6">
    <source>
        <dbReference type="SAM" id="Phobius"/>
    </source>
</evidence>
<dbReference type="PANTHER" id="PTHR30250">
    <property type="entry name" value="PST FAMILY PREDICTED COLANIC ACID TRANSPORTER"/>
    <property type="match status" value="1"/>
</dbReference>
<evidence type="ECO:0000256" key="3">
    <source>
        <dbReference type="ARBA" id="ARBA00022692"/>
    </source>
</evidence>
<dbReference type="RefSeq" id="WP_322855878.1">
    <property type="nucleotide sequence ID" value="NZ_JAYDCJ010000003.1"/>
</dbReference>
<feature type="transmembrane region" description="Helical" evidence="6">
    <location>
        <begin position="114"/>
        <end position="136"/>
    </location>
</feature>
<protein>
    <submittedName>
        <fullName evidence="7">Oligosaccharide flippase family protein</fullName>
    </submittedName>
</protein>
<evidence type="ECO:0000313" key="7">
    <source>
        <dbReference type="EMBL" id="MEA1081418.1"/>
    </source>
</evidence>
<evidence type="ECO:0000256" key="4">
    <source>
        <dbReference type="ARBA" id="ARBA00022989"/>
    </source>
</evidence>
<accession>A0ABU5P035</accession>